<dbReference type="SUPFAM" id="SSF54427">
    <property type="entry name" value="NTF2-like"/>
    <property type="match status" value="1"/>
</dbReference>
<dbReference type="InterPro" id="IPR009959">
    <property type="entry name" value="Cyclase_SnoaL-like"/>
</dbReference>
<accession>A0A316FJQ3</accession>
<evidence type="ECO:0000313" key="1">
    <source>
        <dbReference type="EMBL" id="PWK48375.1"/>
    </source>
</evidence>
<organism evidence="1 2">
    <name type="scientific">Actinoplanes xinjiangensis</name>
    <dbReference type="NCBI Taxonomy" id="512350"/>
    <lineage>
        <taxon>Bacteria</taxon>
        <taxon>Bacillati</taxon>
        <taxon>Actinomycetota</taxon>
        <taxon>Actinomycetes</taxon>
        <taxon>Micromonosporales</taxon>
        <taxon>Micromonosporaceae</taxon>
        <taxon>Actinoplanes</taxon>
    </lineage>
</organism>
<name>A0A316FJQ3_9ACTN</name>
<dbReference type="PANTHER" id="PTHR38436">
    <property type="entry name" value="POLYKETIDE CYCLASE SNOAL-LIKE DOMAIN"/>
    <property type="match status" value="1"/>
</dbReference>
<reference evidence="1 2" key="1">
    <citation type="submission" date="2018-05" db="EMBL/GenBank/DDBJ databases">
        <title>Genomic Encyclopedia of Archaeal and Bacterial Type Strains, Phase II (KMG-II): from individual species to whole genera.</title>
        <authorList>
            <person name="Goeker M."/>
        </authorList>
    </citation>
    <scope>NUCLEOTIDE SEQUENCE [LARGE SCALE GENOMIC DNA]</scope>
    <source>
        <strain evidence="1 2">DSM 45184</strain>
    </source>
</reference>
<dbReference type="Proteomes" id="UP000245697">
    <property type="component" value="Unassembled WGS sequence"/>
</dbReference>
<comment type="caution">
    <text evidence="1">The sequence shown here is derived from an EMBL/GenBank/DDBJ whole genome shotgun (WGS) entry which is preliminary data.</text>
</comment>
<dbReference type="GO" id="GO:0030638">
    <property type="term" value="P:polyketide metabolic process"/>
    <property type="evidence" value="ECO:0007669"/>
    <property type="project" value="InterPro"/>
</dbReference>
<proteinExistence type="predicted"/>
<dbReference type="InterPro" id="IPR032710">
    <property type="entry name" value="NTF2-like_dom_sf"/>
</dbReference>
<dbReference type="GO" id="GO:0016853">
    <property type="term" value="F:isomerase activity"/>
    <property type="evidence" value="ECO:0007669"/>
    <property type="project" value="UniProtKB-KW"/>
</dbReference>
<sequence length="140" mass="15423">MTASAEKNVTVVRTAFETLQHGDLDACAEQLIEDFIVNLPGLPGPLHGREIWKFGVQAMRDGFPDLSIVIEDIFGAGDRVAVRLRFSGTHTGTFQDVPATHRPVTFTSIDIYRVEGDRIAEEWVSPDMAGLMQQITAAPR</sequence>
<dbReference type="Pfam" id="PF07366">
    <property type="entry name" value="SnoaL"/>
    <property type="match status" value="1"/>
</dbReference>
<dbReference type="EMBL" id="QGGR01000006">
    <property type="protein sequence ID" value="PWK48375.1"/>
    <property type="molecule type" value="Genomic_DNA"/>
</dbReference>
<dbReference type="AlphaFoldDB" id="A0A316FJQ3"/>
<dbReference type="Gene3D" id="3.10.450.50">
    <property type="match status" value="1"/>
</dbReference>
<keyword evidence="2" id="KW-1185">Reference proteome</keyword>
<gene>
    <name evidence="1" type="ORF">BC793_106405</name>
</gene>
<keyword evidence="1" id="KW-0413">Isomerase</keyword>
<protein>
    <submittedName>
        <fullName evidence="1">Steroid delta-isomerase-like uncharacterized protein</fullName>
    </submittedName>
</protein>
<dbReference type="OrthoDB" id="9182871at2"/>
<dbReference type="PANTHER" id="PTHR38436:SF1">
    <property type="entry name" value="ESTER CYCLASE"/>
    <property type="match status" value="1"/>
</dbReference>
<evidence type="ECO:0000313" key="2">
    <source>
        <dbReference type="Proteomes" id="UP000245697"/>
    </source>
</evidence>